<evidence type="ECO:0000313" key="2">
    <source>
        <dbReference type="EMBL" id="SHE97664.1"/>
    </source>
</evidence>
<sequence length="123" mass="14302">MLRWLNGVILTIVSWITVLVIYVIAVFVVTIPWILSAVIAFSVTENTLIQWLIIAPAFIFWGVFFFWFVARFVYPCIFGVWGMAGLVFQKAAEVSFGRVFEFITGRAFLMRQDVRWYFSKVKS</sequence>
<feature type="transmembrane region" description="Helical" evidence="1">
    <location>
        <begin position="48"/>
        <end position="66"/>
    </location>
</feature>
<protein>
    <submittedName>
        <fullName evidence="2">Uncharacterized protein</fullName>
    </submittedName>
</protein>
<keyword evidence="1" id="KW-1133">Transmembrane helix</keyword>
<dbReference type="STRING" id="1486859.SAMN05444273_103324"/>
<gene>
    <name evidence="2" type="ORF">SAMN05444273_103324</name>
</gene>
<keyword evidence="1" id="KW-0812">Transmembrane</keyword>
<evidence type="ECO:0000256" key="1">
    <source>
        <dbReference type="SAM" id="Phobius"/>
    </source>
</evidence>
<proteinExistence type="predicted"/>
<keyword evidence="1" id="KW-0472">Membrane</keyword>
<reference evidence="3" key="1">
    <citation type="submission" date="2016-11" db="EMBL/GenBank/DDBJ databases">
        <authorList>
            <person name="Varghese N."/>
            <person name="Submissions S."/>
        </authorList>
    </citation>
    <scope>NUCLEOTIDE SEQUENCE [LARGE SCALE GENOMIC DNA]</scope>
    <source>
        <strain evidence="3">DSM 100566</strain>
    </source>
</reference>
<dbReference type="Proteomes" id="UP000184144">
    <property type="component" value="Unassembled WGS sequence"/>
</dbReference>
<accession>A0A1M4XVQ3</accession>
<dbReference type="EMBL" id="FQUV01000003">
    <property type="protein sequence ID" value="SHE97664.1"/>
    <property type="molecule type" value="Genomic_DNA"/>
</dbReference>
<keyword evidence="3" id="KW-1185">Reference proteome</keyword>
<feature type="transmembrane region" description="Helical" evidence="1">
    <location>
        <begin position="12"/>
        <end position="41"/>
    </location>
</feature>
<dbReference type="AlphaFoldDB" id="A0A1M4XVQ3"/>
<evidence type="ECO:0000313" key="3">
    <source>
        <dbReference type="Proteomes" id="UP000184144"/>
    </source>
</evidence>
<organism evidence="2 3">
    <name type="scientific">Litoreibacter ascidiaceicola</name>
    <dbReference type="NCBI Taxonomy" id="1486859"/>
    <lineage>
        <taxon>Bacteria</taxon>
        <taxon>Pseudomonadati</taxon>
        <taxon>Pseudomonadota</taxon>
        <taxon>Alphaproteobacteria</taxon>
        <taxon>Rhodobacterales</taxon>
        <taxon>Roseobacteraceae</taxon>
        <taxon>Litoreibacter</taxon>
    </lineage>
</organism>
<name>A0A1M4XVQ3_9RHOB</name>